<evidence type="ECO:0000256" key="2">
    <source>
        <dbReference type="ARBA" id="ARBA00022692"/>
    </source>
</evidence>
<comment type="subcellular location">
    <subcellularLocation>
        <location evidence="1">Membrane</location>
        <topology evidence="1">Multi-pass membrane protein</topology>
    </subcellularLocation>
</comment>
<evidence type="ECO:0000313" key="8">
    <source>
        <dbReference type="Proteomes" id="UP000316993"/>
    </source>
</evidence>
<proteinExistence type="predicted"/>
<evidence type="ECO:0000256" key="6">
    <source>
        <dbReference type="SAM" id="Phobius"/>
    </source>
</evidence>
<dbReference type="Proteomes" id="UP000316993">
    <property type="component" value="Unassembled WGS sequence"/>
</dbReference>
<evidence type="ECO:0000256" key="5">
    <source>
        <dbReference type="SAM" id="MobiDB-lite"/>
    </source>
</evidence>
<feature type="compositionally biased region" description="Pro residues" evidence="5">
    <location>
        <begin position="289"/>
        <end position="299"/>
    </location>
</feature>
<evidence type="ECO:0000313" key="7">
    <source>
        <dbReference type="EMBL" id="TQN07700.1"/>
    </source>
</evidence>
<feature type="transmembrane region" description="Helical" evidence="6">
    <location>
        <begin position="20"/>
        <end position="41"/>
    </location>
</feature>
<feature type="transmembrane region" description="Helical" evidence="6">
    <location>
        <begin position="198"/>
        <end position="218"/>
    </location>
</feature>
<feature type="transmembrane region" description="Helical" evidence="6">
    <location>
        <begin position="224"/>
        <end position="251"/>
    </location>
</feature>
<dbReference type="EMBL" id="VFPV01000001">
    <property type="protein sequence ID" value="TQN07700.1"/>
    <property type="molecule type" value="Genomic_DNA"/>
</dbReference>
<dbReference type="RefSeq" id="WP_142081572.1">
    <property type="nucleotide sequence ID" value="NZ_VFPV01000001.1"/>
</dbReference>
<accession>A0A543LK39</accession>
<evidence type="ECO:0000256" key="3">
    <source>
        <dbReference type="ARBA" id="ARBA00022989"/>
    </source>
</evidence>
<feature type="transmembrane region" description="Helical" evidence="6">
    <location>
        <begin position="154"/>
        <end position="177"/>
    </location>
</feature>
<dbReference type="InterPro" id="IPR059112">
    <property type="entry name" value="CysZ/EI24"/>
</dbReference>
<sequence>MGLLFDSFWRAAAYCLRPRVMLLSVVPLLLMALLALVLQHFYWDAAVQGMASWLDDSTLLASMLSWLASWGLANVMDWLAPLMVVLLASPVLVVVSLLAVAFLMTPALVNMVAVRRFPSLERKQGGALLASISWSLASTVMALLALLFSVPLWLVPPLVLVLPPLIWGWLTYRVMAFDALTEHASKDERREVLRRHRVTLLGMGVLTGYLGAAPSIVWASGVVFAAAFVVLLPLAIWIYTLVFAFSSLWFAHFCLQALAQLRAANSAVGTAAPVRASNGAAVPGAPGQAQPPPSPHQLD</sequence>
<dbReference type="Pfam" id="PF07264">
    <property type="entry name" value="EI24"/>
    <property type="match status" value="1"/>
</dbReference>
<keyword evidence="3 6" id="KW-1133">Transmembrane helix</keyword>
<comment type="caution">
    <text evidence="7">The sequence shown here is derived from an EMBL/GenBank/DDBJ whole genome shotgun (WGS) entry which is preliminary data.</text>
</comment>
<gene>
    <name evidence="7" type="ORF">BDD18_0841</name>
</gene>
<feature type="transmembrane region" description="Helical" evidence="6">
    <location>
        <begin position="78"/>
        <end position="104"/>
    </location>
</feature>
<organism evidence="7 8">
    <name type="scientific">Acidovorax temperans</name>
    <dbReference type="NCBI Taxonomy" id="80878"/>
    <lineage>
        <taxon>Bacteria</taxon>
        <taxon>Pseudomonadati</taxon>
        <taxon>Pseudomonadota</taxon>
        <taxon>Betaproteobacteria</taxon>
        <taxon>Burkholderiales</taxon>
        <taxon>Comamonadaceae</taxon>
        <taxon>Acidovorax</taxon>
    </lineage>
</organism>
<feature type="transmembrane region" description="Helical" evidence="6">
    <location>
        <begin position="125"/>
        <end position="148"/>
    </location>
</feature>
<evidence type="ECO:0000256" key="1">
    <source>
        <dbReference type="ARBA" id="ARBA00004141"/>
    </source>
</evidence>
<feature type="region of interest" description="Disordered" evidence="5">
    <location>
        <begin position="280"/>
        <end position="299"/>
    </location>
</feature>
<keyword evidence="4 6" id="KW-0472">Membrane</keyword>
<protein>
    <submittedName>
        <fullName evidence="7">Etoposide-induced protein 2.4 (EI24)</fullName>
    </submittedName>
</protein>
<dbReference type="AlphaFoldDB" id="A0A543LK39"/>
<keyword evidence="2 6" id="KW-0812">Transmembrane</keyword>
<reference evidence="7 8" key="1">
    <citation type="submission" date="2019-06" db="EMBL/GenBank/DDBJ databases">
        <title>Genomic Encyclopedia of Archaeal and Bacterial Type Strains, Phase II (KMG-II): from individual species to whole genera.</title>
        <authorList>
            <person name="Goeker M."/>
        </authorList>
    </citation>
    <scope>NUCLEOTIDE SEQUENCE [LARGE SCALE GENOMIC DNA]</scope>
    <source>
        <strain evidence="7 8">DSM 7270</strain>
    </source>
</reference>
<name>A0A543LK39_9BURK</name>
<evidence type="ECO:0000256" key="4">
    <source>
        <dbReference type="ARBA" id="ARBA00023136"/>
    </source>
</evidence>